<dbReference type="SMART" id="SM00895">
    <property type="entry name" value="FCD"/>
    <property type="match status" value="1"/>
</dbReference>
<dbReference type="SMART" id="SM00345">
    <property type="entry name" value="HTH_GNTR"/>
    <property type="match status" value="1"/>
</dbReference>
<dbReference type="InterPro" id="IPR000524">
    <property type="entry name" value="Tscrpt_reg_HTH_GntR"/>
</dbReference>
<dbReference type="InterPro" id="IPR011711">
    <property type="entry name" value="GntR_C"/>
</dbReference>
<sequence length="245" mass="26962">MQDREVVEQVRPAAEVMNNRITDVLGRDIATGALAPGTRLTLVGLQESFGVSRTVIRDCMQILEALNLVYSKRRIGIVVQEPSRWNVYDPRIIRWRLSGPGRNEQFESLTELRIAVEPLAAAGAARRASQDQRQRLLQLACRMREQAADPEAFLAADIEFHTLLLDASGNEMFASLGGVVSEVLSGRSRQNLMPEGGPRPEALDEHEAIAAAVAQADPAAARARTADLLLEVEDAILRRHQEPAL</sequence>
<dbReference type="InterPro" id="IPR036388">
    <property type="entry name" value="WH-like_DNA-bd_sf"/>
</dbReference>
<proteinExistence type="predicted"/>
<accession>A0ABY6FSZ6</accession>
<evidence type="ECO:0000256" key="2">
    <source>
        <dbReference type="ARBA" id="ARBA00023125"/>
    </source>
</evidence>
<evidence type="ECO:0000256" key="3">
    <source>
        <dbReference type="ARBA" id="ARBA00023163"/>
    </source>
</evidence>
<dbReference type="SUPFAM" id="SSF46785">
    <property type="entry name" value="Winged helix' DNA-binding domain"/>
    <property type="match status" value="1"/>
</dbReference>
<protein>
    <submittedName>
        <fullName evidence="5">FCD domain-containing protein</fullName>
    </submittedName>
</protein>
<name>A0ABY6FSZ6_9MICC</name>
<dbReference type="Gene3D" id="1.20.120.530">
    <property type="entry name" value="GntR ligand-binding domain-like"/>
    <property type="match status" value="1"/>
</dbReference>
<dbReference type="RefSeq" id="WP_226802358.1">
    <property type="nucleotide sequence ID" value="NZ_BAAAKG010000001.1"/>
</dbReference>
<dbReference type="PANTHER" id="PTHR43537:SF44">
    <property type="entry name" value="GNTR FAMILY REGULATORY PROTEIN"/>
    <property type="match status" value="1"/>
</dbReference>
<dbReference type="PROSITE" id="PS50949">
    <property type="entry name" value="HTH_GNTR"/>
    <property type="match status" value="1"/>
</dbReference>
<dbReference type="Pfam" id="PF00392">
    <property type="entry name" value="GntR"/>
    <property type="match status" value="1"/>
</dbReference>
<dbReference type="EMBL" id="CP106856">
    <property type="protein sequence ID" value="UYB36157.1"/>
    <property type="molecule type" value="Genomic_DNA"/>
</dbReference>
<dbReference type="Proteomes" id="UP001063368">
    <property type="component" value="Chromosome"/>
</dbReference>
<keyword evidence="6" id="KW-1185">Reference proteome</keyword>
<dbReference type="InterPro" id="IPR008920">
    <property type="entry name" value="TF_FadR/GntR_C"/>
</dbReference>
<dbReference type="Gene3D" id="1.10.10.10">
    <property type="entry name" value="Winged helix-like DNA-binding domain superfamily/Winged helix DNA-binding domain"/>
    <property type="match status" value="1"/>
</dbReference>
<evidence type="ECO:0000256" key="1">
    <source>
        <dbReference type="ARBA" id="ARBA00023015"/>
    </source>
</evidence>
<reference evidence="5" key="1">
    <citation type="submission" date="2022-09" db="EMBL/GenBank/DDBJ databases">
        <authorList>
            <person name="Li D."/>
            <person name="Cheng J."/>
            <person name="Li Y."/>
        </authorList>
    </citation>
    <scope>NUCLEOTIDE SEQUENCE</scope>
    <source>
        <strain evidence="5">DL</strain>
    </source>
</reference>
<keyword evidence="1" id="KW-0805">Transcription regulation</keyword>
<dbReference type="InterPro" id="IPR036390">
    <property type="entry name" value="WH_DNA-bd_sf"/>
</dbReference>
<dbReference type="SUPFAM" id="SSF48008">
    <property type="entry name" value="GntR ligand-binding domain-like"/>
    <property type="match status" value="1"/>
</dbReference>
<evidence type="ECO:0000259" key="4">
    <source>
        <dbReference type="PROSITE" id="PS50949"/>
    </source>
</evidence>
<dbReference type="Pfam" id="PF07729">
    <property type="entry name" value="FCD"/>
    <property type="match status" value="1"/>
</dbReference>
<keyword evidence="2" id="KW-0238">DNA-binding</keyword>
<organism evidence="5 6">
    <name type="scientific">Arthrobacter koreensis</name>
    <dbReference type="NCBI Taxonomy" id="199136"/>
    <lineage>
        <taxon>Bacteria</taxon>
        <taxon>Bacillati</taxon>
        <taxon>Actinomycetota</taxon>
        <taxon>Actinomycetes</taxon>
        <taxon>Micrococcales</taxon>
        <taxon>Micrococcaceae</taxon>
        <taxon>Arthrobacter</taxon>
    </lineage>
</organism>
<keyword evidence="3" id="KW-0804">Transcription</keyword>
<feature type="domain" description="HTH gntR-type" evidence="4">
    <location>
        <begin position="15"/>
        <end position="82"/>
    </location>
</feature>
<gene>
    <name evidence="5" type="ORF">N9A08_00160</name>
</gene>
<dbReference type="PANTHER" id="PTHR43537">
    <property type="entry name" value="TRANSCRIPTIONAL REGULATOR, GNTR FAMILY"/>
    <property type="match status" value="1"/>
</dbReference>
<evidence type="ECO:0000313" key="5">
    <source>
        <dbReference type="EMBL" id="UYB36157.1"/>
    </source>
</evidence>
<evidence type="ECO:0000313" key="6">
    <source>
        <dbReference type="Proteomes" id="UP001063368"/>
    </source>
</evidence>
<dbReference type="GeneID" id="95606854"/>